<accession>A0A8S1VTK1</accession>
<evidence type="ECO:0000313" key="1">
    <source>
        <dbReference type="EMBL" id="CAD8180740.1"/>
    </source>
</evidence>
<proteinExistence type="predicted"/>
<keyword evidence="2" id="KW-1185">Reference proteome</keyword>
<name>A0A8S1VTK1_PAROT</name>
<dbReference type="Proteomes" id="UP000683925">
    <property type="component" value="Unassembled WGS sequence"/>
</dbReference>
<organism evidence="1 2">
    <name type="scientific">Paramecium octaurelia</name>
    <dbReference type="NCBI Taxonomy" id="43137"/>
    <lineage>
        <taxon>Eukaryota</taxon>
        <taxon>Sar</taxon>
        <taxon>Alveolata</taxon>
        <taxon>Ciliophora</taxon>
        <taxon>Intramacronucleata</taxon>
        <taxon>Oligohymenophorea</taxon>
        <taxon>Peniculida</taxon>
        <taxon>Parameciidae</taxon>
        <taxon>Paramecium</taxon>
    </lineage>
</organism>
<reference evidence="1" key="1">
    <citation type="submission" date="2021-01" db="EMBL/GenBank/DDBJ databases">
        <authorList>
            <consortium name="Genoscope - CEA"/>
            <person name="William W."/>
        </authorList>
    </citation>
    <scope>NUCLEOTIDE SEQUENCE</scope>
</reference>
<dbReference type="OMA" id="QSKRNTH"/>
<dbReference type="OrthoDB" id="305021at2759"/>
<protein>
    <submittedName>
        <fullName evidence="1">Uncharacterized protein</fullName>
    </submittedName>
</protein>
<dbReference type="EMBL" id="CAJJDP010000074">
    <property type="protein sequence ID" value="CAD8180740.1"/>
    <property type="molecule type" value="Genomic_DNA"/>
</dbReference>
<dbReference type="AlphaFoldDB" id="A0A8S1VTK1"/>
<sequence>MKKSSSQRILVTQDEFLRIQSYANKSIQPHSKARIKQKPKPEQCQFKPEINKQSINLQRTISDLYRWNQNKMQKIHQIKEEETREIQNNANRLTHEVTSSSVFERLYQIRKSSAFTLQQSKRNTHSDQPYYTKNMTKSMYQDYQRQFQLVDTTQSKSKTQATENSQIQTPIQHALDQELPQSINNMKISLPIHQYFDLTQQMQGSSDSLAQSNFQEKDIEVMVERLNNWQAKKLEREQLIAQEYNNQQAQISGHSYNQPKSYSNMFLNI</sequence>
<gene>
    <name evidence="1" type="ORF">POCTA_138.1.T0750197</name>
</gene>
<comment type="caution">
    <text evidence="1">The sequence shown here is derived from an EMBL/GenBank/DDBJ whole genome shotgun (WGS) entry which is preliminary data.</text>
</comment>
<evidence type="ECO:0000313" key="2">
    <source>
        <dbReference type="Proteomes" id="UP000683925"/>
    </source>
</evidence>